<feature type="transmembrane region" description="Helical" evidence="7">
    <location>
        <begin position="52"/>
        <end position="72"/>
    </location>
</feature>
<dbReference type="SUPFAM" id="SSF82689">
    <property type="entry name" value="Mechanosensitive channel protein MscS (YggB), C-terminal domain"/>
    <property type="match status" value="1"/>
</dbReference>
<dbReference type="SUPFAM" id="SSF50182">
    <property type="entry name" value="Sm-like ribonucleoproteins"/>
    <property type="match status" value="1"/>
</dbReference>
<gene>
    <name evidence="9" type="ORF">IFK94_12695</name>
</gene>
<dbReference type="Proteomes" id="UP000648239">
    <property type="component" value="Unassembled WGS sequence"/>
</dbReference>
<feature type="domain" description="Mechanosensitive ion channel MscS" evidence="8">
    <location>
        <begin position="98"/>
        <end position="160"/>
    </location>
</feature>
<keyword evidence="2" id="KW-1003">Cell membrane</keyword>
<evidence type="ECO:0000256" key="7">
    <source>
        <dbReference type="SAM" id="Phobius"/>
    </source>
</evidence>
<accession>A0A8J6XV13</accession>
<evidence type="ECO:0000256" key="2">
    <source>
        <dbReference type="ARBA" id="ARBA00022475"/>
    </source>
</evidence>
<dbReference type="PANTHER" id="PTHR30221">
    <property type="entry name" value="SMALL-CONDUCTANCE MECHANOSENSITIVE CHANNEL"/>
    <property type="match status" value="1"/>
</dbReference>
<dbReference type="InterPro" id="IPR023408">
    <property type="entry name" value="MscS_beta-dom_sf"/>
</dbReference>
<feature type="transmembrane region" description="Helical" evidence="7">
    <location>
        <begin position="78"/>
        <end position="99"/>
    </location>
</feature>
<feature type="transmembrane region" description="Helical" evidence="7">
    <location>
        <begin position="14"/>
        <end position="36"/>
    </location>
</feature>
<organism evidence="9 10">
    <name type="scientific">Candidatus Polarisedimenticola svalbardensis</name>
    <dbReference type="NCBI Taxonomy" id="2886004"/>
    <lineage>
        <taxon>Bacteria</taxon>
        <taxon>Pseudomonadati</taxon>
        <taxon>Acidobacteriota</taxon>
        <taxon>Candidatus Polarisedimenticolia</taxon>
        <taxon>Candidatus Polarisedimenticolales</taxon>
        <taxon>Candidatus Polarisedimenticolaceae</taxon>
        <taxon>Candidatus Polarisedimenticola</taxon>
    </lineage>
</organism>
<comment type="subcellular location">
    <subcellularLocation>
        <location evidence="1">Cell membrane</location>
        <topology evidence="1">Multi-pass membrane protein</topology>
    </subcellularLocation>
</comment>
<dbReference type="AlphaFoldDB" id="A0A8J6XV13"/>
<evidence type="ECO:0000256" key="5">
    <source>
        <dbReference type="ARBA" id="ARBA00023136"/>
    </source>
</evidence>
<dbReference type="GO" id="GO:0008381">
    <property type="term" value="F:mechanosensitive monoatomic ion channel activity"/>
    <property type="evidence" value="ECO:0007669"/>
    <property type="project" value="InterPro"/>
</dbReference>
<dbReference type="PANTHER" id="PTHR30221:SF18">
    <property type="entry name" value="SLL0590 PROTEIN"/>
    <property type="match status" value="1"/>
</dbReference>
<dbReference type="InterPro" id="IPR006685">
    <property type="entry name" value="MscS_channel_2nd"/>
</dbReference>
<keyword evidence="3 7" id="KW-0812">Transmembrane</keyword>
<evidence type="ECO:0000259" key="8">
    <source>
        <dbReference type="Pfam" id="PF00924"/>
    </source>
</evidence>
<protein>
    <submittedName>
        <fullName evidence="9">Mechanosensitive ion channel family protein</fullName>
    </submittedName>
</protein>
<sequence length="358" mass="39400">MEIISEFAASLRDYVPFLFATALIAVGLWAANYVLLVRRKDLGAEAQRPRQIAMLVLTALGLFVLLLIVPMSDSTRGSVLSLIGLVLTGVIALSSTSFVSNVMAGLMLRGIKSFGAGDFIGIGEKFGRVTERGLLHTEIQTEDRSLTTFPNFYLVSNPVHVVRRSGTVISTTVSLGYDLDRVHVEKLLIQAAESAGLTDPFVRILSLGDYSVTYQICGHYLEIRRLFTARSDLQKMVFDTLHAGGLEIVSPSFMNQRQLSPESKVIPKKRRGGDEAGVLQDEAPEDLIFDKAEEAEEIERAKAVLAGLRQDLHELNKKRKDAEEAEHAGLDHKITLLEAEVRDMEATLEPAKPAEDPK</sequence>
<feature type="coiled-coil region" evidence="6">
    <location>
        <begin position="291"/>
        <end position="328"/>
    </location>
</feature>
<dbReference type="Pfam" id="PF00924">
    <property type="entry name" value="MS_channel_2nd"/>
    <property type="match status" value="1"/>
</dbReference>
<keyword evidence="4 7" id="KW-1133">Transmembrane helix</keyword>
<dbReference type="Gene3D" id="2.30.30.60">
    <property type="match status" value="1"/>
</dbReference>
<keyword evidence="5 7" id="KW-0472">Membrane</keyword>
<dbReference type="InterPro" id="IPR010920">
    <property type="entry name" value="LSM_dom_sf"/>
</dbReference>
<dbReference type="InterPro" id="IPR045275">
    <property type="entry name" value="MscS_archaea/bacteria_type"/>
</dbReference>
<comment type="caution">
    <text evidence="9">The sequence shown here is derived from an EMBL/GenBank/DDBJ whole genome shotgun (WGS) entry which is preliminary data.</text>
</comment>
<proteinExistence type="predicted"/>
<dbReference type="InterPro" id="IPR011066">
    <property type="entry name" value="MscS_channel_C_sf"/>
</dbReference>
<evidence type="ECO:0000313" key="10">
    <source>
        <dbReference type="Proteomes" id="UP000648239"/>
    </source>
</evidence>
<dbReference type="EMBL" id="JACXWD010000051">
    <property type="protein sequence ID" value="MBD3868977.1"/>
    <property type="molecule type" value="Genomic_DNA"/>
</dbReference>
<evidence type="ECO:0000313" key="9">
    <source>
        <dbReference type="EMBL" id="MBD3868977.1"/>
    </source>
</evidence>
<evidence type="ECO:0000256" key="1">
    <source>
        <dbReference type="ARBA" id="ARBA00004651"/>
    </source>
</evidence>
<reference evidence="9 10" key="1">
    <citation type="submission" date="2020-08" db="EMBL/GenBank/DDBJ databases">
        <title>Acidobacteriota in marine sediments use diverse sulfur dissimilation pathways.</title>
        <authorList>
            <person name="Wasmund K."/>
        </authorList>
    </citation>
    <scope>NUCLEOTIDE SEQUENCE [LARGE SCALE GENOMIC DNA]</scope>
    <source>
        <strain evidence="9">MAG AM4</strain>
    </source>
</reference>
<keyword evidence="6" id="KW-0175">Coiled coil</keyword>
<evidence type="ECO:0000256" key="3">
    <source>
        <dbReference type="ARBA" id="ARBA00022692"/>
    </source>
</evidence>
<dbReference type="GO" id="GO:0005886">
    <property type="term" value="C:plasma membrane"/>
    <property type="evidence" value="ECO:0007669"/>
    <property type="project" value="UniProtKB-SubCell"/>
</dbReference>
<name>A0A8J6XV13_9BACT</name>
<evidence type="ECO:0000256" key="4">
    <source>
        <dbReference type="ARBA" id="ARBA00022989"/>
    </source>
</evidence>
<evidence type="ECO:0000256" key="6">
    <source>
        <dbReference type="SAM" id="Coils"/>
    </source>
</evidence>